<dbReference type="Proteomes" id="UP001157974">
    <property type="component" value="Unassembled WGS sequence"/>
</dbReference>
<evidence type="ECO:0000313" key="1">
    <source>
        <dbReference type="EMBL" id="KAJ8902071.1"/>
    </source>
</evidence>
<dbReference type="InterPro" id="IPR028389">
    <property type="entry name" value="POT1"/>
</dbReference>
<dbReference type="PANTHER" id="PTHR14513">
    <property type="entry name" value="PROTECTION OF TELOMERES 1"/>
    <property type="match status" value="1"/>
</dbReference>
<dbReference type="GO" id="GO:0000783">
    <property type="term" value="C:nuclear telomere cap complex"/>
    <property type="evidence" value="ECO:0007669"/>
    <property type="project" value="TreeGrafter"/>
</dbReference>
<dbReference type="InterPro" id="IPR012340">
    <property type="entry name" value="NA-bd_OB-fold"/>
</dbReference>
<dbReference type="Gene3D" id="2.40.50.140">
    <property type="entry name" value="Nucleic acid-binding proteins"/>
    <property type="match status" value="1"/>
</dbReference>
<protein>
    <recommendedName>
        <fullName evidence="3">Telomeric single stranded DNA binding POT1/Cdc13 domain-containing protein</fullName>
    </recommendedName>
</protein>
<evidence type="ECO:0000313" key="2">
    <source>
        <dbReference type="Proteomes" id="UP001157974"/>
    </source>
</evidence>
<keyword evidence="2" id="KW-1185">Reference proteome</keyword>
<dbReference type="AlphaFoldDB" id="A0AAV8UKS6"/>
<sequence>MSGELENALTLSTIWEAVDSHGKARHRCGFLGVIMSYRNPYATRGADMKIEINLTDHTVPTHESEKHLIVNQFFDDLERALPLGCVGDILWIKNLTVNMNKGKLSGICSAPGSEVCLFRVFDTDSFEPSLSTRNPKPVVLEPFEQARIGLLREWSKTHLGRFHPHYFREFSLTRPFGELRTFPCTLIKVRALMNSEDSVFAMTVQTWDNDLVFDIVGDSQTVKHMRSLEMSPDPPCVVVLRDILFKGWNTITNMPEACFIADKKERLTSTVVFFPLNNVAATRAQHKARFLKPGLEPSAEVFPIVESVHIPHGNQASEHISRPIRSADVDTIGQEPSRSLREPIHSLQTRAPFCVQVELVDFVYPYSVMEFCRPKCPQCVVYYSRREMSPEENPEDDPQTVEQFFCQLCGTRQMLYDFFMVVRVMDDRSLALSAILAGEDATRLLGMQPTNLYDDFDAAQKLKVKCDELLTSRHNLTCALYALDEEIDSQRVRSFVMRYPTPVLP</sequence>
<proteinExistence type="predicted"/>
<name>A0AAV8UKS6_9RHOD</name>
<organism evidence="1 2">
    <name type="scientific">Rhodosorus marinus</name>
    <dbReference type="NCBI Taxonomy" id="101924"/>
    <lineage>
        <taxon>Eukaryota</taxon>
        <taxon>Rhodophyta</taxon>
        <taxon>Stylonematophyceae</taxon>
        <taxon>Stylonematales</taxon>
        <taxon>Stylonemataceae</taxon>
        <taxon>Rhodosorus</taxon>
    </lineage>
</organism>
<dbReference type="GO" id="GO:0010521">
    <property type="term" value="F:telomerase inhibitor activity"/>
    <property type="evidence" value="ECO:0007669"/>
    <property type="project" value="TreeGrafter"/>
</dbReference>
<gene>
    <name evidence="1" type="ORF">NDN08_006479</name>
</gene>
<evidence type="ECO:0008006" key="3">
    <source>
        <dbReference type="Google" id="ProtNLM"/>
    </source>
</evidence>
<dbReference type="GO" id="GO:0098505">
    <property type="term" value="F:G-rich strand telomeric DNA binding"/>
    <property type="evidence" value="ECO:0007669"/>
    <property type="project" value="TreeGrafter"/>
</dbReference>
<dbReference type="EMBL" id="JAMWBK010000009">
    <property type="protein sequence ID" value="KAJ8902071.1"/>
    <property type="molecule type" value="Genomic_DNA"/>
</dbReference>
<dbReference type="GO" id="GO:0032210">
    <property type="term" value="P:regulation of telomere maintenance via telomerase"/>
    <property type="evidence" value="ECO:0007669"/>
    <property type="project" value="TreeGrafter"/>
</dbReference>
<dbReference type="PANTHER" id="PTHR14513:SF0">
    <property type="entry name" value="PROTECTION OF TELOMERES PROTEIN 1"/>
    <property type="match status" value="1"/>
</dbReference>
<dbReference type="SUPFAM" id="SSF50249">
    <property type="entry name" value="Nucleic acid-binding proteins"/>
    <property type="match status" value="1"/>
</dbReference>
<accession>A0AAV8UKS6</accession>
<reference evidence="1 2" key="1">
    <citation type="journal article" date="2023" name="Nat. Commun.">
        <title>Origin of minicircular mitochondrial genomes in red algae.</title>
        <authorList>
            <person name="Lee Y."/>
            <person name="Cho C.H."/>
            <person name="Lee Y.M."/>
            <person name="Park S.I."/>
            <person name="Yang J.H."/>
            <person name="West J.A."/>
            <person name="Bhattacharya D."/>
            <person name="Yoon H.S."/>
        </authorList>
    </citation>
    <scope>NUCLEOTIDE SEQUENCE [LARGE SCALE GENOMIC DNA]</scope>
    <source>
        <strain evidence="1 2">CCMP1338</strain>
        <tissue evidence="1">Whole cell</tissue>
    </source>
</reference>
<comment type="caution">
    <text evidence="1">The sequence shown here is derived from an EMBL/GenBank/DDBJ whole genome shotgun (WGS) entry which is preliminary data.</text>
</comment>
<dbReference type="GO" id="GO:0016233">
    <property type="term" value="P:telomere capping"/>
    <property type="evidence" value="ECO:0007669"/>
    <property type="project" value="TreeGrafter"/>
</dbReference>